<evidence type="ECO:0000256" key="5">
    <source>
        <dbReference type="RuleBase" id="RU004404"/>
    </source>
</evidence>
<dbReference type="InterPro" id="IPR029045">
    <property type="entry name" value="ClpP/crotonase-like_dom_sf"/>
</dbReference>
<evidence type="ECO:0000313" key="9">
    <source>
        <dbReference type="Proteomes" id="UP000269708"/>
    </source>
</evidence>
<dbReference type="Gene3D" id="3.90.226.10">
    <property type="entry name" value="2-enoyl-CoA Hydratase, Chain A, domain 1"/>
    <property type="match status" value="1"/>
</dbReference>
<dbReference type="GO" id="GO:0006508">
    <property type="term" value="P:proteolysis"/>
    <property type="evidence" value="ECO:0007669"/>
    <property type="project" value="UniProtKB-KW"/>
</dbReference>
<dbReference type="EMBL" id="RKQN01000002">
    <property type="protein sequence ID" value="RPE79747.1"/>
    <property type="molecule type" value="Genomic_DNA"/>
</dbReference>
<dbReference type="PROSITE" id="PS50106">
    <property type="entry name" value="PDZ"/>
    <property type="match status" value="1"/>
</dbReference>
<dbReference type="SUPFAM" id="SSF50156">
    <property type="entry name" value="PDZ domain-like"/>
    <property type="match status" value="1"/>
</dbReference>
<dbReference type="Pfam" id="PF11818">
    <property type="entry name" value="DUF3340"/>
    <property type="match status" value="1"/>
</dbReference>
<dbReference type="AlphaFoldDB" id="A0A3N4VRQ2"/>
<evidence type="ECO:0000256" key="1">
    <source>
        <dbReference type="ARBA" id="ARBA00009179"/>
    </source>
</evidence>
<dbReference type="SMART" id="SM00228">
    <property type="entry name" value="PDZ"/>
    <property type="match status" value="1"/>
</dbReference>
<dbReference type="Pfam" id="PF03572">
    <property type="entry name" value="Peptidase_S41"/>
    <property type="match status" value="1"/>
</dbReference>
<dbReference type="GO" id="GO:0030288">
    <property type="term" value="C:outer membrane-bounded periplasmic space"/>
    <property type="evidence" value="ECO:0007669"/>
    <property type="project" value="TreeGrafter"/>
</dbReference>
<evidence type="ECO:0000256" key="2">
    <source>
        <dbReference type="ARBA" id="ARBA00022670"/>
    </source>
</evidence>
<dbReference type="PANTHER" id="PTHR32060:SF22">
    <property type="entry name" value="CARBOXYL-TERMINAL-PROCESSING PEPTIDASE 3, CHLOROPLASTIC"/>
    <property type="match status" value="1"/>
</dbReference>
<dbReference type="GO" id="GO:0004175">
    <property type="term" value="F:endopeptidase activity"/>
    <property type="evidence" value="ECO:0007669"/>
    <property type="project" value="TreeGrafter"/>
</dbReference>
<keyword evidence="9" id="KW-1185">Reference proteome</keyword>
<dbReference type="Pfam" id="PF00595">
    <property type="entry name" value="PDZ"/>
    <property type="match status" value="1"/>
</dbReference>
<keyword evidence="6" id="KW-0732">Signal</keyword>
<dbReference type="InterPro" id="IPR020992">
    <property type="entry name" value="Tail_Prtase_C"/>
</dbReference>
<dbReference type="GO" id="GO:0008236">
    <property type="term" value="F:serine-type peptidase activity"/>
    <property type="evidence" value="ECO:0007669"/>
    <property type="project" value="UniProtKB-KW"/>
</dbReference>
<dbReference type="FunFam" id="3.90.226.10:FF:000090">
    <property type="entry name" value="Tail-specific protease"/>
    <property type="match status" value="1"/>
</dbReference>
<feature type="domain" description="PDZ" evidence="7">
    <location>
        <begin position="286"/>
        <end position="349"/>
    </location>
</feature>
<sequence>MLTPTPRSDPADRGRKPIAMKAKTTLLAALLLTTPLAWLAHADDAKTSQLLEVPDSGKPSLIKSVEALPRTATADQTTAAKLVYGLLSDSRYAYRPRALDDALSADIYKRYLEALDGGKQFFTAQDIARFDAYKLKLDDAIKSGELAPAYAIFATYKQRVDERVAYARGLLKQDIFRFDGGDRYEYDREDAPWAADQAALDELWKQSVRNDWLRLKLAGKKPEEIRKTLDKRYTNMGKSIAELKGEDVFQTFLNSYANSIDPHTDYFTPRTAENFNQSMSLSLEGIGAQLQKQDDVVVIREILVGGPAARDGRLKPGDRIVGVGQGESGPMEDVIGWRIDDVVAKIRGTKGTKVRLDIVPAEAGQDSEPKRIVLVRDKVRLEEQAAKSKVLTIPGRDGEPEMRIGVIELPGFYQDFEGRRRNASDYASATRDVAKLLAQLKADKVDGVVLDLRNNGGGSLSEAIELTGLFIDKGPVVQVRESGGRVSVESDTDTGIAWEGPLAVLINRGSASASEIFAGAIQDYGRGLVIGETTFGKGTVQNLVDLDRWPANEEARFGQVKLTIAQFFRVSGSSTQNKGVVPDIAFPVTVDASEYGESTYDNALPWTRISAVPHTRYGNFAPLLPKLEARHTERIAQDKEFQWWSEDVAQFREERAKKWVSLNEAERRAQREREETKRKQRQAERKALGLDLDPLAEDIDDGLAASERDVVKDAEREKLAEKRPDPLLRESAAILADAVRLLNADRQLSAQVLPTATVRGHWAD</sequence>
<reference evidence="8 9" key="1">
    <citation type="submission" date="2018-11" db="EMBL/GenBank/DDBJ databases">
        <title>Genomic Encyclopedia of Type Strains, Phase IV (KMG-IV): sequencing the most valuable type-strain genomes for metagenomic binning, comparative biology and taxonomic classification.</title>
        <authorList>
            <person name="Goeker M."/>
        </authorList>
    </citation>
    <scope>NUCLEOTIDE SEQUENCE [LARGE SCALE GENOMIC DNA]</scope>
    <source>
        <strain evidence="8 9">DSM 25623</strain>
    </source>
</reference>
<dbReference type="CDD" id="cd07560">
    <property type="entry name" value="Peptidase_S41_CPP"/>
    <property type="match status" value="1"/>
</dbReference>
<dbReference type="InterPro" id="IPR001478">
    <property type="entry name" value="PDZ"/>
</dbReference>
<keyword evidence="4 5" id="KW-0720">Serine protease</keyword>
<proteinExistence type="inferred from homology"/>
<comment type="caution">
    <text evidence="8">The sequence shown here is derived from an EMBL/GenBank/DDBJ whole genome shotgun (WGS) entry which is preliminary data.</text>
</comment>
<dbReference type="NCBIfam" id="TIGR00225">
    <property type="entry name" value="prc"/>
    <property type="match status" value="1"/>
</dbReference>
<dbReference type="SMART" id="SM00245">
    <property type="entry name" value="TSPc"/>
    <property type="match status" value="1"/>
</dbReference>
<comment type="similarity">
    <text evidence="1 5">Belongs to the peptidase S41A family.</text>
</comment>
<dbReference type="InterPro" id="IPR036034">
    <property type="entry name" value="PDZ_sf"/>
</dbReference>
<name>A0A3N4VRQ2_9GAMM</name>
<dbReference type="Gene3D" id="2.30.42.10">
    <property type="match status" value="1"/>
</dbReference>
<feature type="chain" id="PRO_5018022554" evidence="6">
    <location>
        <begin position="43"/>
        <end position="764"/>
    </location>
</feature>
<dbReference type="GO" id="GO:0007165">
    <property type="term" value="P:signal transduction"/>
    <property type="evidence" value="ECO:0007669"/>
    <property type="project" value="TreeGrafter"/>
</dbReference>
<keyword evidence="2 5" id="KW-0645">Protease</keyword>
<evidence type="ECO:0000256" key="6">
    <source>
        <dbReference type="SAM" id="SignalP"/>
    </source>
</evidence>
<accession>A0A3N4VRQ2</accession>
<protein>
    <submittedName>
        <fullName evidence="8">S41A family C-terminal processing peptidase-1</fullName>
    </submittedName>
</protein>
<dbReference type="InterPro" id="IPR005151">
    <property type="entry name" value="Tail-specific_protease"/>
</dbReference>
<evidence type="ECO:0000256" key="4">
    <source>
        <dbReference type="ARBA" id="ARBA00022825"/>
    </source>
</evidence>
<dbReference type="PANTHER" id="PTHR32060">
    <property type="entry name" value="TAIL-SPECIFIC PROTEASE"/>
    <property type="match status" value="1"/>
</dbReference>
<dbReference type="InterPro" id="IPR040573">
    <property type="entry name" value="TSP_N"/>
</dbReference>
<evidence type="ECO:0000313" key="8">
    <source>
        <dbReference type="EMBL" id="RPE79747.1"/>
    </source>
</evidence>
<feature type="signal peptide" evidence="6">
    <location>
        <begin position="1"/>
        <end position="42"/>
    </location>
</feature>
<dbReference type="Proteomes" id="UP000269708">
    <property type="component" value="Unassembled WGS sequence"/>
</dbReference>
<evidence type="ECO:0000256" key="3">
    <source>
        <dbReference type="ARBA" id="ARBA00022801"/>
    </source>
</evidence>
<dbReference type="InterPro" id="IPR004447">
    <property type="entry name" value="Peptidase_S41A"/>
</dbReference>
<evidence type="ECO:0000259" key="7">
    <source>
        <dbReference type="PROSITE" id="PS50106"/>
    </source>
</evidence>
<gene>
    <name evidence="8" type="ORF">EDC50_1573</name>
</gene>
<dbReference type="Pfam" id="PF17804">
    <property type="entry name" value="TSP_NTD"/>
    <property type="match status" value="1"/>
</dbReference>
<dbReference type="CDD" id="cd06782">
    <property type="entry name" value="cpPDZ_CPP-like"/>
    <property type="match status" value="1"/>
</dbReference>
<dbReference type="SUPFAM" id="SSF52096">
    <property type="entry name" value="ClpP/crotonase"/>
    <property type="match status" value="1"/>
</dbReference>
<organism evidence="8 9">
    <name type="scientific">Vulcaniibacterium tengchongense</name>
    <dbReference type="NCBI Taxonomy" id="1273429"/>
    <lineage>
        <taxon>Bacteria</taxon>
        <taxon>Pseudomonadati</taxon>
        <taxon>Pseudomonadota</taxon>
        <taxon>Gammaproteobacteria</taxon>
        <taxon>Lysobacterales</taxon>
        <taxon>Lysobacteraceae</taxon>
        <taxon>Vulcaniibacterium</taxon>
    </lineage>
</organism>
<keyword evidence="3 5" id="KW-0378">Hydrolase</keyword>